<keyword evidence="12" id="KW-1185">Reference proteome</keyword>
<dbReference type="GO" id="GO:0008270">
    <property type="term" value="F:zinc ion binding"/>
    <property type="evidence" value="ECO:0007669"/>
    <property type="project" value="UniProtKB-KW"/>
</dbReference>
<dbReference type="Proteomes" id="UP000054359">
    <property type="component" value="Unassembled WGS sequence"/>
</dbReference>
<evidence type="ECO:0000259" key="9">
    <source>
        <dbReference type="PROSITE" id="PS50934"/>
    </source>
</evidence>
<sequence>MGEALACPICGIFLTEPYVRCAKCKNPTRSFCLQCFAKGREYESHRNNHPYTIVRNNFTLFNPEWMASEELKLLDAIAERGIGNWSDIAKDVGTKSKTECEEHYFKYYVYNPIPPLPKIPEPEIESNIHPTPVACTTFSQDPPRPIIGSAMYQEMAGYMPARGDFSSEYDDYAELDIKDLSYEKDDPFWNEMQSAVVSIYQSRLKERARRKWIIMTYGLISMKRNLEDWKRYSILGKTILDKMKTFMRLLAPDDFYKFLEGVLWEQKTKQRIKMLQDCRNAGITHLHSIGTYMKLKRRREERRRYKTALDEVLGQIKDEASCHQYIRRQFLKESSQGVSDAMAGVGRRSAPPLNIIGMPGYEKLTTKERELCANLRLFPNSFLNYKDTLINEYRKLGSLRLANARTVIKIDVNKTRKIYDLLLEEGLVSKSS</sequence>
<evidence type="ECO:0000256" key="1">
    <source>
        <dbReference type="ARBA" id="ARBA00004123"/>
    </source>
</evidence>
<dbReference type="InterPro" id="IPR000433">
    <property type="entry name" value="Znf_ZZ"/>
</dbReference>
<dbReference type="InterPro" id="IPR001005">
    <property type="entry name" value="SANT/Myb"/>
</dbReference>
<feature type="non-terminal residue" evidence="11">
    <location>
        <position position="432"/>
    </location>
</feature>
<keyword evidence="5" id="KW-0539">Nucleus</keyword>
<dbReference type="GO" id="GO:0005634">
    <property type="term" value="C:nucleus"/>
    <property type="evidence" value="ECO:0007669"/>
    <property type="project" value="UniProtKB-SubCell"/>
</dbReference>
<comment type="subcellular location">
    <subcellularLocation>
        <location evidence="1">Nucleus</location>
    </subcellularLocation>
</comment>
<dbReference type="PROSITE" id="PS50934">
    <property type="entry name" value="SWIRM"/>
    <property type="match status" value="1"/>
</dbReference>
<feature type="domain" description="Myb-like" evidence="7">
    <location>
        <begin position="65"/>
        <end position="108"/>
    </location>
</feature>
<dbReference type="SMART" id="SM00717">
    <property type="entry name" value="SANT"/>
    <property type="match status" value="1"/>
</dbReference>
<dbReference type="Pfam" id="PF25299">
    <property type="entry name" value="ZZ_ADA2"/>
    <property type="match status" value="1"/>
</dbReference>
<dbReference type="PANTHER" id="PTHR12374">
    <property type="entry name" value="TRANSCRIPTIONAL ADAPTOR 2 ADA2 -RELATED"/>
    <property type="match status" value="1"/>
</dbReference>
<dbReference type="SUPFAM" id="SSF57850">
    <property type="entry name" value="RING/U-box"/>
    <property type="match status" value="1"/>
</dbReference>
<feature type="domain" description="SANT" evidence="10">
    <location>
        <begin position="60"/>
        <end position="112"/>
    </location>
</feature>
<evidence type="ECO:0000256" key="6">
    <source>
        <dbReference type="PROSITE-ProRule" id="PRU00228"/>
    </source>
</evidence>
<dbReference type="InterPro" id="IPR016827">
    <property type="entry name" value="Ada2/TADA2"/>
</dbReference>
<dbReference type="CDD" id="cd00167">
    <property type="entry name" value="SANT"/>
    <property type="match status" value="1"/>
</dbReference>
<organism evidence="11 12">
    <name type="scientific">Stegodyphus mimosarum</name>
    <name type="common">African social velvet spider</name>
    <dbReference type="NCBI Taxonomy" id="407821"/>
    <lineage>
        <taxon>Eukaryota</taxon>
        <taxon>Metazoa</taxon>
        <taxon>Ecdysozoa</taxon>
        <taxon>Arthropoda</taxon>
        <taxon>Chelicerata</taxon>
        <taxon>Arachnida</taxon>
        <taxon>Araneae</taxon>
        <taxon>Araneomorphae</taxon>
        <taxon>Entelegynae</taxon>
        <taxon>Eresoidea</taxon>
        <taxon>Eresidae</taxon>
        <taxon>Stegodyphus</taxon>
    </lineage>
</organism>
<dbReference type="PROSITE" id="PS50135">
    <property type="entry name" value="ZF_ZZ_2"/>
    <property type="match status" value="1"/>
</dbReference>
<dbReference type="PIRSF" id="PIRSF025024">
    <property type="entry name" value="Transcriptional_adaptor_2"/>
    <property type="match status" value="1"/>
</dbReference>
<keyword evidence="2" id="KW-0479">Metal-binding</keyword>
<dbReference type="FunFam" id="1.10.10.10:FF:000087">
    <property type="entry name" value="Transcriptional adapter 2"/>
    <property type="match status" value="1"/>
</dbReference>
<evidence type="ECO:0000259" key="10">
    <source>
        <dbReference type="PROSITE" id="PS51293"/>
    </source>
</evidence>
<evidence type="ECO:0000256" key="2">
    <source>
        <dbReference type="ARBA" id="ARBA00022723"/>
    </source>
</evidence>
<dbReference type="PANTHER" id="PTHR12374:SF20">
    <property type="entry name" value="TRANSCRIPTIONAL ADAPTER 2-ALPHA"/>
    <property type="match status" value="1"/>
</dbReference>
<evidence type="ECO:0000259" key="7">
    <source>
        <dbReference type="PROSITE" id="PS50090"/>
    </source>
</evidence>
<evidence type="ECO:0000313" key="12">
    <source>
        <dbReference type="Proteomes" id="UP000054359"/>
    </source>
</evidence>
<dbReference type="Pfam" id="PF04433">
    <property type="entry name" value="SWIRM"/>
    <property type="match status" value="1"/>
</dbReference>
<name>A0A087TMI6_STEMI</name>
<evidence type="ECO:0000259" key="8">
    <source>
        <dbReference type="PROSITE" id="PS50135"/>
    </source>
</evidence>
<dbReference type="GO" id="GO:0140672">
    <property type="term" value="C:ATAC complex"/>
    <property type="evidence" value="ECO:0007669"/>
    <property type="project" value="UniProtKB-ARBA"/>
</dbReference>
<dbReference type="Pfam" id="PF22941">
    <property type="entry name" value="TADA2A-like_3rd"/>
    <property type="match status" value="1"/>
</dbReference>
<dbReference type="PROSITE" id="PS50090">
    <property type="entry name" value="MYB_LIKE"/>
    <property type="match status" value="1"/>
</dbReference>
<evidence type="ECO:0000256" key="4">
    <source>
        <dbReference type="ARBA" id="ARBA00022833"/>
    </source>
</evidence>
<dbReference type="Pfam" id="PF00249">
    <property type="entry name" value="Myb_DNA-binding"/>
    <property type="match status" value="1"/>
</dbReference>
<dbReference type="Gene3D" id="1.10.10.10">
    <property type="entry name" value="Winged helix-like DNA-binding domain superfamily/Winged helix DNA-binding domain"/>
    <property type="match status" value="1"/>
</dbReference>
<dbReference type="GO" id="GO:0006338">
    <property type="term" value="P:chromatin remodeling"/>
    <property type="evidence" value="ECO:0007669"/>
    <property type="project" value="TreeGrafter"/>
</dbReference>
<dbReference type="EMBL" id="KK115903">
    <property type="protein sequence ID" value="KFM66325.1"/>
    <property type="molecule type" value="Genomic_DNA"/>
</dbReference>
<dbReference type="OrthoDB" id="270417at2759"/>
<dbReference type="GO" id="GO:0003713">
    <property type="term" value="F:transcription coactivator activity"/>
    <property type="evidence" value="ECO:0007669"/>
    <property type="project" value="InterPro"/>
</dbReference>
<feature type="domain" description="ZZ-type" evidence="8">
    <location>
        <begin position="2"/>
        <end position="59"/>
    </location>
</feature>
<protein>
    <submittedName>
        <fullName evidence="11">Transcriptional adapter 2-alpha</fullName>
    </submittedName>
</protein>
<accession>A0A087TMI6</accession>
<dbReference type="InterPro" id="IPR009057">
    <property type="entry name" value="Homeodomain-like_sf"/>
</dbReference>
<reference evidence="11 12" key="1">
    <citation type="submission" date="2013-11" db="EMBL/GenBank/DDBJ databases">
        <title>Genome sequencing of Stegodyphus mimosarum.</title>
        <authorList>
            <person name="Bechsgaard J."/>
        </authorList>
    </citation>
    <scope>NUCLEOTIDE SEQUENCE [LARGE SCALE GENOMIC DNA]</scope>
</reference>
<dbReference type="AlphaFoldDB" id="A0A087TMI6"/>
<keyword evidence="3 6" id="KW-0863">Zinc-finger</keyword>
<evidence type="ECO:0000256" key="5">
    <source>
        <dbReference type="ARBA" id="ARBA00023242"/>
    </source>
</evidence>
<dbReference type="Gene3D" id="3.30.60.90">
    <property type="match status" value="1"/>
</dbReference>
<dbReference type="OMA" id="YNGNHRP"/>
<keyword evidence="4" id="KW-0862">Zinc</keyword>
<dbReference type="InterPro" id="IPR043145">
    <property type="entry name" value="Znf_ZZ_sf"/>
</dbReference>
<gene>
    <name evidence="11" type="ORF">X975_22840</name>
</gene>
<dbReference type="GO" id="GO:0006357">
    <property type="term" value="P:regulation of transcription by RNA polymerase II"/>
    <property type="evidence" value="ECO:0007669"/>
    <property type="project" value="InterPro"/>
</dbReference>
<dbReference type="InterPro" id="IPR055141">
    <property type="entry name" value="TADA2A_B-like_dom"/>
</dbReference>
<dbReference type="STRING" id="407821.A0A087TMI6"/>
<evidence type="ECO:0000256" key="3">
    <source>
        <dbReference type="ARBA" id="ARBA00022771"/>
    </source>
</evidence>
<evidence type="ECO:0000313" key="11">
    <source>
        <dbReference type="EMBL" id="KFM66325.1"/>
    </source>
</evidence>
<dbReference type="FunFam" id="1.10.10.60:FF:000110">
    <property type="entry name" value="Transcriptional adapter"/>
    <property type="match status" value="1"/>
</dbReference>
<proteinExistence type="predicted"/>
<dbReference type="GO" id="GO:0003682">
    <property type="term" value="F:chromatin binding"/>
    <property type="evidence" value="ECO:0007669"/>
    <property type="project" value="TreeGrafter"/>
</dbReference>
<dbReference type="InterPro" id="IPR007526">
    <property type="entry name" value="SWIRM"/>
</dbReference>
<dbReference type="PROSITE" id="PS51293">
    <property type="entry name" value="SANT"/>
    <property type="match status" value="1"/>
</dbReference>
<dbReference type="InterPro" id="IPR036388">
    <property type="entry name" value="WH-like_DNA-bd_sf"/>
</dbReference>
<dbReference type="Gene3D" id="1.10.10.60">
    <property type="entry name" value="Homeodomain-like"/>
    <property type="match status" value="1"/>
</dbReference>
<dbReference type="InterPro" id="IPR017884">
    <property type="entry name" value="SANT_dom"/>
</dbReference>
<feature type="domain" description="SWIRM" evidence="9">
    <location>
        <begin position="344"/>
        <end position="432"/>
    </location>
</feature>
<dbReference type="SUPFAM" id="SSF46689">
    <property type="entry name" value="Homeodomain-like"/>
    <property type="match status" value="2"/>
</dbReference>